<dbReference type="PROSITE" id="PS50056">
    <property type="entry name" value="TYR_PHOSPHATASE_2"/>
    <property type="match status" value="1"/>
</dbReference>
<accession>A0AAU2JZL1</accession>
<evidence type="ECO:0000259" key="1">
    <source>
        <dbReference type="PROSITE" id="PS50056"/>
    </source>
</evidence>
<dbReference type="AlphaFoldDB" id="A0AAU2JZL1"/>
<name>A0AAU2JZL1_9ACTN</name>
<sequence>MRKTRQRDRYVPGPPTPWDEIAPGLWMGGHYWTDAAGALQPVVVADEFDLVISLFTRTGHGPGPGTGHVVGEVPDAALTEAQLRTVQGLARTAGLALDAGLTTLVRCHSGYNRSGLVVAQCLVDRGLAPADAIALVRRRRSPWALHNETFTSYLSAGLDVAALLVGPDPLP</sequence>
<dbReference type="Gene3D" id="3.90.190.10">
    <property type="entry name" value="Protein tyrosine phosphatase superfamily"/>
    <property type="match status" value="1"/>
</dbReference>
<dbReference type="SUPFAM" id="SSF52799">
    <property type="entry name" value="(Phosphotyrosine protein) phosphatases II"/>
    <property type="match status" value="1"/>
</dbReference>
<reference evidence="2" key="1">
    <citation type="submission" date="2022-10" db="EMBL/GenBank/DDBJ databases">
        <title>The complete genomes of actinobacterial strains from the NBC collection.</title>
        <authorList>
            <person name="Joergensen T.S."/>
            <person name="Alvarez Arevalo M."/>
            <person name="Sterndorff E.B."/>
            <person name="Faurdal D."/>
            <person name="Vuksanovic O."/>
            <person name="Mourched A.-S."/>
            <person name="Charusanti P."/>
            <person name="Shaw S."/>
            <person name="Blin K."/>
            <person name="Weber T."/>
        </authorList>
    </citation>
    <scope>NUCLEOTIDE SEQUENCE</scope>
    <source>
        <strain evidence="2">NBC_00049</strain>
    </source>
</reference>
<evidence type="ECO:0000313" key="2">
    <source>
        <dbReference type="EMBL" id="WTU78266.1"/>
    </source>
</evidence>
<feature type="domain" description="Tyrosine specific protein phosphatases" evidence="1">
    <location>
        <begin position="80"/>
        <end position="151"/>
    </location>
</feature>
<protein>
    <submittedName>
        <fullName evidence="2">Protein phosphatase</fullName>
    </submittedName>
</protein>
<proteinExistence type="predicted"/>
<gene>
    <name evidence="2" type="ORF">OG327_35950</name>
</gene>
<dbReference type="EMBL" id="CP108264">
    <property type="protein sequence ID" value="WTU78266.1"/>
    <property type="molecule type" value="Genomic_DNA"/>
</dbReference>
<dbReference type="InterPro" id="IPR000387">
    <property type="entry name" value="Tyr_Pase_dom"/>
</dbReference>
<dbReference type="InterPro" id="IPR029021">
    <property type="entry name" value="Prot-tyrosine_phosphatase-like"/>
</dbReference>
<organism evidence="2">
    <name type="scientific">Streptomyces sp. NBC_00049</name>
    <dbReference type="NCBI Taxonomy" id="2903617"/>
    <lineage>
        <taxon>Bacteria</taxon>
        <taxon>Bacillati</taxon>
        <taxon>Actinomycetota</taxon>
        <taxon>Actinomycetes</taxon>
        <taxon>Kitasatosporales</taxon>
        <taxon>Streptomycetaceae</taxon>
        <taxon>Streptomyces</taxon>
    </lineage>
</organism>